<organism evidence="36 37">
    <name type="scientific">Heterocephalus glaber</name>
    <name type="common">Naked mole rat</name>
    <dbReference type="NCBI Taxonomy" id="10181"/>
    <lineage>
        <taxon>Eukaryota</taxon>
        <taxon>Metazoa</taxon>
        <taxon>Chordata</taxon>
        <taxon>Craniata</taxon>
        <taxon>Vertebrata</taxon>
        <taxon>Euteleostomi</taxon>
        <taxon>Mammalia</taxon>
        <taxon>Eutheria</taxon>
        <taxon>Euarchontoglires</taxon>
        <taxon>Glires</taxon>
        <taxon>Rodentia</taxon>
        <taxon>Hystricomorpha</taxon>
        <taxon>Bathyergidae</taxon>
        <taxon>Heterocephalus</taxon>
    </lineage>
</organism>
<gene>
    <name evidence="37" type="primary">LOC101713566</name>
</gene>
<dbReference type="GO" id="GO:0034899">
    <property type="term" value="F:trimethylamine monooxygenase activity"/>
    <property type="evidence" value="ECO:0007669"/>
    <property type="project" value="UniProtKB-EC"/>
</dbReference>
<protein>
    <recommendedName>
        <fullName evidence="34">Flavin-containing monooxygenase</fullName>
        <ecNumber evidence="34">1.-.-.-</ecNumber>
    </recommendedName>
</protein>
<evidence type="ECO:0000256" key="14">
    <source>
        <dbReference type="ARBA" id="ARBA00023002"/>
    </source>
</evidence>
<evidence type="ECO:0000256" key="3">
    <source>
        <dbReference type="ARBA" id="ARBA00004524"/>
    </source>
</evidence>
<dbReference type="PIRSF" id="PIRSF000332">
    <property type="entry name" value="FMO"/>
    <property type="match status" value="1"/>
</dbReference>
<evidence type="ECO:0000256" key="23">
    <source>
        <dbReference type="ARBA" id="ARBA00047855"/>
    </source>
</evidence>
<dbReference type="PRINTS" id="PR00370">
    <property type="entry name" value="FMOXYGENASE"/>
</dbReference>
<evidence type="ECO:0000256" key="16">
    <source>
        <dbReference type="ARBA" id="ARBA00023098"/>
    </source>
</evidence>
<comment type="catalytic activity">
    <reaction evidence="21">
        <text>hexan-3-one + NADPH + O2 + H(+) = propyl propanoate + NADP(+) + H2O</text>
        <dbReference type="Rhea" id="RHEA:54848"/>
        <dbReference type="ChEBI" id="CHEBI:15377"/>
        <dbReference type="ChEBI" id="CHEBI:15378"/>
        <dbReference type="ChEBI" id="CHEBI:15379"/>
        <dbReference type="ChEBI" id="CHEBI:57783"/>
        <dbReference type="ChEBI" id="CHEBI:58349"/>
        <dbReference type="ChEBI" id="CHEBI:89828"/>
        <dbReference type="ChEBI" id="CHEBI:89891"/>
    </reaction>
    <physiologicalReaction direction="left-to-right" evidence="21">
        <dbReference type="Rhea" id="RHEA:54849"/>
    </physiologicalReaction>
</comment>
<keyword evidence="14 33" id="KW-0560">Oxidoreductase</keyword>
<evidence type="ECO:0000256" key="6">
    <source>
        <dbReference type="ARBA" id="ARBA00022553"/>
    </source>
</evidence>
<dbReference type="InterPro" id="IPR050346">
    <property type="entry name" value="FMO-like"/>
</dbReference>
<evidence type="ECO:0000256" key="30">
    <source>
        <dbReference type="ARBA" id="ARBA00048990"/>
    </source>
</evidence>
<dbReference type="InterPro" id="IPR020946">
    <property type="entry name" value="Flavin_mOase-like"/>
</dbReference>
<dbReference type="InterPro" id="IPR002257">
    <property type="entry name" value="Flavin_mOase_5"/>
</dbReference>
<keyword evidence="8 35" id="KW-0812">Transmembrane</keyword>
<evidence type="ECO:0000256" key="34">
    <source>
        <dbReference type="RuleBase" id="RU361177"/>
    </source>
</evidence>
<keyword evidence="11" id="KW-0492">Microsome</keyword>
<comment type="catalytic activity">
    <reaction evidence="26">
        <text>hypotaurine + NADPH + O2 + H(+) = taurine + NADP(+) + H2O</text>
        <dbReference type="Rhea" id="RHEA:69819"/>
        <dbReference type="ChEBI" id="CHEBI:15377"/>
        <dbReference type="ChEBI" id="CHEBI:15378"/>
        <dbReference type="ChEBI" id="CHEBI:15379"/>
        <dbReference type="ChEBI" id="CHEBI:57783"/>
        <dbReference type="ChEBI" id="CHEBI:57853"/>
        <dbReference type="ChEBI" id="CHEBI:58349"/>
        <dbReference type="ChEBI" id="CHEBI:507393"/>
        <dbReference type="EC" id="1.14.13.8"/>
    </reaction>
    <physiologicalReaction direction="left-to-right" evidence="26">
        <dbReference type="Rhea" id="RHEA:69820"/>
    </physiologicalReaction>
</comment>
<comment type="catalytic activity">
    <reaction evidence="23">
        <text>sulcatone + NADPH + O2 + H(+) = 4-methylpent-3-en-1-yl acetate + NADP(+) + H2O</text>
        <dbReference type="Rhea" id="RHEA:54864"/>
        <dbReference type="ChEBI" id="CHEBI:15377"/>
        <dbReference type="ChEBI" id="CHEBI:15378"/>
        <dbReference type="ChEBI" id="CHEBI:15379"/>
        <dbReference type="ChEBI" id="CHEBI:16310"/>
        <dbReference type="ChEBI" id="CHEBI:57783"/>
        <dbReference type="ChEBI" id="CHEBI:58349"/>
        <dbReference type="ChEBI" id="CHEBI:138373"/>
    </reaction>
    <physiologicalReaction direction="left-to-right" evidence="23">
        <dbReference type="Rhea" id="RHEA:54865"/>
    </physiologicalReaction>
</comment>
<keyword evidence="7 33" id="KW-0285">Flavoprotein</keyword>
<comment type="catalytic activity">
    <reaction evidence="22">
        <text>heptan-2-one + NADPH + O2 + H(+) = pentyl acetate + NADP(+) + H2O</text>
        <dbReference type="Rhea" id="RHEA:54836"/>
        <dbReference type="ChEBI" id="CHEBI:5672"/>
        <dbReference type="ChEBI" id="CHEBI:15377"/>
        <dbReference type="ChEBI" id="CHEBI:15378"/>
        <dbReference type="ChEBI" id="CHEBI:15379"/>
        <dbReference type="ChEBI" id="CHEBI:57783"/>
        <dbReference type="ChEBI" id="CHEBI:58349"/>
        <dbReference type="ChEBI" id="CHEBI:87362"/>
    </reaction>
    <physiologicalReaction direction="left-to-right" evidence="22">
        <dbReference type="Rhea" id="RHEA:54837"/>
    </physiologicalReaction>
</comment>
<evidence type="ECO:0000256" key="22">
    <source>
        <dbReference type="ARBA" id="ARBA00047574"/>
    </source>
</evidence>
<evidence type="ECO:0000256" key="19">
    <source>
        <dbReference type="ARBA" id="ARBA00045957"/>
    </source>
</evidence>
<dbReference type="InterPro" id="IPR036188">
    <property type="entry name" value="FAD/NAD-bd_sf"/>
</dbReference>
<evidence type="ECO:0000256" key="15">
    <source>
        <dbReference type="ARBA" id="ARBA00023033"/>
    </source>
</evidence>
<keyword evidence="6" id="KW-0597">Phosphoprotein</keyword>
<keyword evidence="5" id="KW-0488">Methylation</keyword>
<comment type="cofactor">
    <cofactor evidence="1 33 34">
        <name>FAD</name>
        <dbReference type="ChEBI" id="CHEBI:57692"/>
    </cofactor>
</comment>
<keyword evidence="13 35" id="KW-1133">Transmembrane helix</keyword>
<dbReference type="Proteomes" id="UP000694906">
    <property type="component" value="Unplaced"/>
</dbReference>
<comment type="catalytic activity">
    <reaction evidence="20">
        <text>hypotaurine + NADH + O2 + H(+) = taurine + NAD(+) + H2O</text>
        <dbReference type="Rhea" id="RHEA:74111"/>
        <dbReference type="ChEBI" id="CHEBI:15377"/>
        <dbReference type="ChEBI" id="CHEBI:15378"/>
        <dbReference type="ChEBI" id="CHEBI:15379"/>
        <dbReference type="ChEBI" id="CHEBI:57540"/>
        <dbReference type="ChEBI" id="CHEBI:57853"/>
        <dbReference type="ChEBI" id="CHEBI:57945"/>
        <dbReference type="ChEBI" id="CHEBI:507393"/>
        <dbReference type="EC" id="1.14.13.8"/>
    </reaction>
    <physiologicalReaction direction="left-to-right" evidence="20">
        <dbReference type="Rhea" id="RHEA:74112"/>
    </physiologicalReaction>
</comment>
<dbReference type="KEGG" id="hgl:101713566"/>
<dbReference type="AlphaFoldDB" id="A0AAX6Q4N0"/>
<evidence type="ECO:0000256" key="7">
    <source>
        <dbReference type="ARBA" id="ARBA00022630"/>
    </source>
</evidence>
<evidence type="ECO:0000256" key="8">
    <source>
        <dbReference type="ARBA" id="ARBA00022692"/>
    </source>
</evidence>
<keyword evidence="16" id="KW-0443">Lipid metabolism</keyword>
<dbReference type="Pfam" id="PF00743">
    <property type="entry name" value="FMO-like"/>
    <property type="match status" value="1"/>
</dbReference>
<evidence type="ECO:0000256" key="31">
    <source>
        <dbReference type="ARBA" id="ARBA00049443"/>
    </source>
</evidence>
<comment type="catalytic activity">
    <reaction evidence="28">
        <text>octan-3-one + NADPH + O2 + H(+) = ethyl hexanoate + NADP(+) + H2O</text>
        <dbReference type="Rhea" id="RHEA:54856"/>
        <dbReference type="ChEBI" id="CHEBI:15377"/>
        <dbReference type="ChEBI" id="CHEBI:15378"/>
        <dbReference type="ChEBI" id="CHEBI:15379"/>
        <dbReference type="ChEBI" id="CHEBI:57783"/>
        <dbReference type="ChEBI" id="CHEBI:58349"/>
        <dbReference type="ChEBI" id="CHEBI:80946"/>
        <dbReference type="ChEBI" id="CHEBI:86055"/>
    </reaction>
    <physiologicalReaction direction="left-to-right" evidence="28">
        <dbReference type="Rhea" id="RHEA:54857"/>
    </physiologicalReaction>
</comment>
<comment type="catalytic activity">
    <reaction evidence="24">
        <text>NADPH + O2 + H(+) = H2O2 + NADP(+)</text>
        <dbReference type="Rhea" id="RHEA:11260"/>
        <dbReference type="ChEBI" id="CHEBI:15378"/>
        <dbReference type="ChEBI" id="CHEBI:15379"/>
        <dbReference type="ChEBI" id="CHEBI:16240"/>
        <dbReference type="ChEBI" id="CHEBI:57783"/>
        <dbReference type="ChEBI" id="CHEBI:58349"/>
        <dbReference type="EC" id="1.6.3.1"/>
    </reaction>
    <physiologicalReaction direction="left-to-right" evidence="24">
        <dbReference type="Rhea" id="RHEA:11261"/>
    </physiologicalReaction>
</comment>
<dbReference type="RefSeq" id="XP_004865304.1">
    <property type="nucleotide sequence ID" value="XM_004865247.2"/>
</dbReference>
<dbReference type="GeneID" id="101713566"/>
<evidence type="ECO:0000256" key="1">
    <source>
        <dbReference type="ARBA" id="ARBA00001974"/>
    </source>
</evidence>
<comment type="catalytic activity">
    <reaction evidence="32">
        <text>octan-3-one + NADPH + O2 + H(+) = pentyl propanoate + NADP(+) + H2O</text>
        <dbReference type="Rhea" id="RHEA:54840"/>
        <dbReference type="ChEBI" id="CHEBI:15377"/>
        <dbReference type="ChEBI" id="CHEBI:15378"/>
        <dbReference type="ChEBI" id="CHEBI:15379"/>
        <dbReference type="ChEBI" id="CHEBI:57783"/>
        <dbReference type="ChEBI" id="CHEBI:58349"/>
        <dbReference type="ChEBI" id="CHEBI:80946"/>
        <dbReference type="ChEBI" id="CHEBI:87373"/>
    </reaction>
    <physiologicalReaction direction="left-to-right" evidence="32">
        <dbReference type="Rhea" id="RHEA:54841"/>
    </physiologicalReaction>
</comment>
<evidence type="ECO:0000256" key="20">
    <source>
        <dbReference type="ARBA" id="ARBA00047338"/>
    </source>
</evidence>
<evidence type="ECO:0000256" key="9">
    <source>
        <dbReference type="ARBA" id="ARBA00022824"/>
    </source>
</evidence>
<keyword evidence="15 33" id="KW-0503">Monooxygenase</keyword>
<evidence type="ECO:0000256" key="13">
    <source>
        <dbReference type="ARBA" id="ARBA00022989"/>
    </source>
</evidence>
<evidence type="ECO:0000256" key="11">
    <source>
        <dbReference type="ARBA" id="ARBA00022848"/>
    </source>
</evidence>
<comment type="catalytic activity">
    <reaction evidence="31">
        <text>N,N-dimethylaniline + NADPH + O2 + H(+) = N,N-dimethylaniline N-oxide + NADP(+) + H2O</text>
        <dbReference type="Rhea" id="RHEA:24468"/>
        <dbReference type="ChEBI" id="CHEBI:15377"/>
        <dbReference type="ChEBI" id="CHEBI:15378"/>
        <dbReference type="ChEBI" id="CHEBI:15379"/>
        <dbReference type="ChEBI" id="CHEBI:16269"/>
        <dbReference type="ChEBI" id="CHEBI:17735"/>
        <dbReference type="ChEBI" id="CHEBI:57783"/>
        <dbReference type="ChEBI" id="CHEBI:58349"/>
        <dbReference type="EC" id="1.14.13.8"/>
    </reaction>
    <physiologicalReaction direction="left-to-right" evidence="31">
        <dbReference type="Rhea" id="RHEA:24469"/>
    </physiologicalReaction>
</comment>
<dbReference type="GO" id="GO:0005789">
    <property type="term" value="C:endoplasmic reticulum membrane"/>
    <property type="evidence" value="ECO:0007669"/>
    <property type="project" value="UniProtKB-SubCell"/>
</dbReference>
<evidence type="ECO:0000256" key="33">
    <source>
        <dbReference type="PIRNR" id="PIRNR000332"/>
    </source>
</evidence>
<evidence type="ECO:0000256" key="17">
    <source>
        <dbReference type="ARBA" id="ARBA00023136"/>
    </source>
</evidence>
<evidence type="ECO:0000256" key="28">
    <source>
        <dbReference type="ARBA" id="ARBA00048459"/>
    </source>
</evidence>
<keyword evidence="12 33" id="KW-0521">NADP</keyword>
<dbReference type="GO" id="GO:0050661">
    <property type="term" value="F:NADP binding"/>
    <property type="evidence" value="ECO:0007669"/>
    <property type="project" value="InterPro"/>
</dbReference>
<evidence type="ECO:0000256" key="25">
    <source>
        <dbReference type="ARBA" id="ARBA00047977"/>
    </source>
</evidence>
<feature type="transmembrane region" description="Helical" evidence="35">
    <location>
        <begin position="513"/>
        <end position="532"/>
    </location>
</feature>
<evidence type="ECO:0000256" key="2">
    <source>
        <dbReference type="ARBA" id="ARBA00004389"/>
    </source>
</evidence>
<comment type="catalytic activity">
    <reaction evidence="27">
        <text>trimethylamine + NADPH + O2 = trimethylamine N-oxide + NADP(+) + H2O</text>
        <dbReference type="Rhea" id="RHEA:31979"/>
        <dbReference type="ChEBI" id="CHEBI:15377"/>
        <dbReference type="ChEBI" id="CHEBI:15379"/>
        <dbReference type="ChEBI" id="CHEBI:15724"/>
        <dbReference type="ChEBI" id="CHEBI:57783"/>
        <dbReference type="ChEBI" id="CHEBI:58349"/>
        <dbReference type="ChEBI" id="CHEBI:58389"/>
        <dbReference type="EC" id="1.14.13.148"/>
    </reaction>
    <physiologicalReaction direction="left-to-right" evidence="27">
        <dbReference type="Rhea" id="RHEA:31980"/>
    </physiologicalReaction>
</comment>
<sequence>MKVKRVAVIGAGASGLGAMKSCLEEGLEPLCFEKSKDIGGVWRYEETPESGRPGLYKSVTLNTSKEMTAFSDYPFPDHYPNYLHHSRMMEYLRMYTKHFGLMKYIQFLSKVCAVRKRPDFSSSGQWDVVVEADGKQKTYTFDGVMICSGRYTEKYLPLQDFAGIQNFSGTYLHSWEYKHPDSFVGKRVVVIGLGNSGVDVASEISHVAEQVFLSTRQGAWIWSRVWDHGNPMDATLFTRYNRTIEKIIPTFLLNRWAENKLNARFNHANYGLQPKHRIFSHRTVFSDDLAKHIITGRVLMKPNVKEFTATSAIFEDGTEEDVDAIVFATGYSWTAPFLEADSGILDSQHSLFKFVFPPQLEKPTLAFIGVVQPVGPLIPSAEIQSRWAVRVFKGLKILPSESDMMADINRSRKKMTNTSVQSPGEGQQVQYINYMDEIASELGVKPNLFSLFLWDPKLAKEIFYGPCTSYQYRLQGPGKWCRARKAILTQRDRMLKPLRTRVVTPSGSLSSSLLGAKCICAVIFLSALLLFII</sequence>
<dbReference type="GO" id="GO:0004499">
    <property type="term" value="F:N,N-dimethylaniline monooxygenase activity"/>
    <property type="evidence" value="ECO:0007669"/>
    <property type="project" value="UniProtKB-UniRule"/>
</dbReference>
<dbReference type="FunFam" id="3.50.50.60:FF:000159">
    <property type="entry name" value="Dimethylaniline monooxygenase [N-oxide-forming]"/>
    <property type="match status" value="1"/>
</dbReference>
<dbReference type="Gene3D" id="3.50.50.60">
    <property type="entry name" value="FAD/NAD(P)-binding domain"/>
    <property type="match status" value="1"/>
</dbReference>
<keyword evidence="9 33" id="KW-0256">Endoplasmic reticulum</keyword>
<dbReference type="GO" id="GO:0006629">
    <property type="term" value="P:lipid metabolic process"/>
    <property type="evidence" value="ECO:0007669"/>
    <property type="project" value="UniProtKB-KW"/>
</dbReference>
<evidence type="ECO:0000256" key="5">
    <source>
        <dbReference type="ARBA" id="ARBA00022481"/>
    </source>
</evidence>
<dbReference type="EC" id="1.-.-.-" evidence="34"/>
<evidence type="ECO:0000256" key="18">
    <source>
        <dbReference type="ARBA" id="ARBA00045722"/>
    </source>
</evidence>
<evidence type="ECO:0000256" key="10">
    <source>
        <dbReference type="ARBA" id="ARBA00022827"/>
    </source>
</evidence>
<keyword evidence="10 33" id="KW-0274">FAD</keyword>
<reference evidence="37" key="1">
    <citation type="submission" date="2025-08" db="UniProtKB">
        <authorList>
            <consortium name="RefSeq"/>
        </authorList>
    </citation>
    <scope>IDENTIFICATION</scope>
</reference>
<comment type="function">
    <text evidence="19">Broad spectrum monooxygenase that catalyzes the oxygenation of a wide variety of nitrogen- and sulfur-containing compounds including xenobiotics. Catalyzes the S-oxygenation of hypotaurine to produce taurine, an organic osmolyte involved in cell volume regulation as well as a variety of cytoprotective and developmental processes. In vitro, catalyzes the N-oxygenation of trimethylamine (TMA) to produce trimethylamine N-oxide (TMAO) and could therefore participate to the detoxification of this compound that is generated by the action of gut microbiota from dietary precursors such as choline, choline containing compounds, betaine or L-carnitine.</text>
</comment>
<name>A0AAX6Q4N0_HETGA</name>
<evidence type="ECO:0000256" key="26">
    <source>
        <dbReference type="ARBA" id="ARBA00048041"/>
    </source>
</evidence>
<keyword evidence="36" id="KW-1185">Reference proteome</keyword>
<comment type="function">
    <text evidence="18">Acts as a Baeyer-Villiger monooxygenase on a broad range of substrates. Catalyzes the insertion of an oxygen atom into a carbon-carbon bond adjacent to a carbonyl, which converts ketones to esters. Active on diverse carbonyl compounds, whereas soft nucleophiles are mostly non- or poorly reactive. In contrast with other forms of FMO it is non- or poorly active on 'classical' substrates such as drugs, pesticides, and dietary components containing soft nucleophilic heteroatoms. Able to oxidize drug molecules bearing a carbonyl group on an aliphatic chain, such as nabumetone and pentoxifylline. Also, in the absence of substrates, shows slow but yet significant NADPH oxidase activity. Acts as a positive modulator of cholesterol biosynthesis as well as glucose homeostasis, promoting metabolic aging via pleiotropic effects.</text>
</comment>
<comment type="catalytic activity">
    <reaction evidence="30">
        <text>heptan-4-one + NADPH + O2 + H(+) = propyl butanoate + NADP(+) + H2O</text>
        <dbReference type="Rhea" id="RHEA:54852"/>
        <dbReference type="ChEBI" id="CHEBI:15377"/>
        <dbReference type="ChEBI" id="CHEBI:15378"/>
        <dbReference type="ChEBI" id="CHEBI:15379"/>
        <dbReference type="ChEBI" id="CHEBI:57783"/>
        <dbReference type="ChEBI" id="CHEBI:58349"/>
        <dbReference type="ChEBI" id="CHEBI:89484"/>
        <dbReference type="ChEBI" id="CHEBI:89719"/>
    </reaction>
    <physiologicalReaction direction="left-to-right" evidence="30">
        <dbReference type="Rhea" id="RHEA:54853"/>
    </physiologicalReaction>
</comment>
<evidence type="ECO:0000256" key="35">
    <source>
        <dbReference type="SAM" id="Phobius"/>
    </source>
</evidence>
<dbReference type="PRINTS" id="PR01125">
    <property type="entry name" value="FMOXYGENASE5"/>
</dbReference>
<comment type="subcellular location">
    <subcellularLocation>
        <location evidence="2">Endoplasmic reticulum membrane</location>
        <topology evidence="2">Single-pass membrane protein</topology>
    </subcellularLocation>
    <subcellularLocation>
        <location evidence="3">Microsome membrane</location>
    </subcellularLocation>
</comment>
<comment type="catalytic activity">
    <reaction evidence="29">
        <text>(2E)-geranial + NADPH + O2 + H(+) = (1E)-2,6-dimethylhepta-1,5-dien-1-yl formate + NADP(+) + H2O</text>
        <dbReference type="Rhea" id="RHEA:54860"/>
        <dbReference type="ChEBI" id="CHEBI:15377"/>
        <dbReference type="ChEBI" id="CHEBI:15378"/>
        <dbReference type="ChEBI" id="CHEBI:15379"/>
        <dbReference type="ChEBI" id="CHEBI:16980"/>
        <dbReference type="ChEBI" id="CHEBI:57783"/>
        <dbReference type="ChEBI" id="CHEBI:58349"/>
        <dbReference type="ChEBI" id="CHEBI:138375"/>
    </reaction>
    <physiologicalReaction direction="left-to-right" evidence="29">
        <dbReference type="Rhea" id="RHEA:54861"/>
    </physiologicalReaction>
</comment>
<proteinExistence type="inferred from homology"/>
<dbReference type="SUPFAM" id="SSF51905">
    <property type="entry name" value="FAD/NAD(P)-binding domain"/>
    <property type="match status" value="2"/>
</dbReference>
<accession>A0AAX6Q4N0</accession>
<evidence type="ECO:0000256" key="24">
    <source>
        <dbReference type="ARBA" id="ARBA00047864"/>
    </source>
</evidence>
<evidence type="ECO:0000313" key="37">
    <source>
        <dbReference type="RefSeq" id="XP_004865304.1"/>
    </source>
</evidence>
<keyword evidence="17 33" id="KW-0472">Membrane</keyword>
<evidence type="ECO:0000256" key="4">
    <source>
        <dbReference type="ARBA" id="ARBA00009183"/>
    </source>
</evidence>
<evidence type="ECO:0000256" key="27">
    <source>
        <dbReference type="ARBA" id="ARBA00048088"/>
    </source>
</evidence>
<evidence type="ECO:0000313" key="36">
    <source>
        <dbReference type="Proteomes" id="UP000694906"/>
    </source>
</evidence>
<dbReference type="GO" id="GO:0016174">
    <property type="term" value="F:NAD(P)H oxidase H2O2-forming activity"/>
    <property type="evidence" value="ECO:0007669"/>
    <property type="project" value="UniProtKB-EC"/>
</dbReference>
<evidence type="ECO:0000256" key="29">
    <source>
        <dbReference type="ARBA" id="ARBA00048989"/>
    </source>
</evidence>
<dbReference type="PANTHER" id="PTHR23023">
    <property type="entry name" value="DIMETHYLANILINE MONOOXYGENASE"/>
    <property type="match status" value="1"/>
</dbReference>
<comment type="similarity">
    <text evidence="4 33 34">Belongs to the FMO family.</text>
</comment>
<evidence type="ECO:0000256" key="12">
    <source>
        <dbReference type="ARBA" id="ARBA00022857"/>
    </source>
</evidence>
<dbReference type="InterPro" id="IPR000960">
    <property type="entry name" value="Flavin_mOase"/>
</dbReference>
<evidence type="ECO:0000256" key="21">
    <source>
        <dbReference type="ARBA" id="ARBA00047426"/>
    </source>
</evidence>
<comment type="catalytic activity">
    <reaction evidence="25">
        <text>hexan-3-one + NADPH + O2 + H(+) = ethyl butanoate + NADP(+) + H2O</text>
        <dbReference type="Rhea" id="RHEA:54844"/>
        <dbReference type="ChEBI" id="CHEBI:15377"/>
        <dbReference type="ChEBI" id="CHEBI:15378"/>
        <dbReference type="ChEBI" id="CHEBI:15379"/>
        <dbReference type="ChEBI" id="CHEBI:57783"/>
        <dbReference type="ChEBI" id="CHEBI:58349"/>
        <dbReference type="ChEBI" id="CHEBI:88764"/>
        <dbReference type="ChEBI" id="CHEBI:89891"/>
    </reaction>
    <physiologicalReaction direction="left-to-right" evidence="25">
        <dbReference type="Rhea" id="RHEA:54845"/>
    </physiologicalReaction>
</comment>
<evidence type="ECO:0000256" key="32">
    <source>
        <dbReference type="ARBA" id="ARBA00049475"/>
    </source>
</evidence>
<dbReference type="GO" id="GO:0050660">
    <property type="term" value="F:flavin adenine dinucleotide binding"/>
    <property type="evidence" value="ECO:0007669"/>
    <property type="project" value="InterPro"/>
</dbReference>